<sequence>MNKVTIMKDLLKRLEESGVEDIVLELDVDGDIRVADLEIIFTEMGTQATIYHDKGTVSVEFIGELTQEIMTLLNVSKWEAGREVKRGSAVRTLVYSHHNHYSLLDAKYFDLEYESAYTVKELKEKGWELVK</sequence>
<reference evidence="1" key="1">
    <citation type="submission" date="2024-06" db="EMBL/GenBank/DDBJ databases">
        <authorList>
            <person name="Ashkenazi R."/>
            <person name="Lipszyc R.R."/>
            <person name="Braunstein R."/>
            <person name="Yerushalmy O."/>
            <person name="Alkalay-Oren S."/>
            <person name="Coppenhagn-Glazer S."/>
            <person name="Hazan R."/>
        </authorList>
    </citation>
    <scope>NUCLEOTIDE SEQUENCE</scope>
</reference>
<organism evidence="1">
    <name type="scientific">Mammaliicoccus phage MSShimriz1</name>
    <dbReference type="NCBI Taxonomy" id="3230127"/>
    <lineage>
        <taxon>Viruses</taxon>
    </lineage>
</organism>
<protein>
    <recommendedName>
        <fullName evidence="2">Phage protein</fullName>
    </recommendedName>
</protein>
<proteinExistence type="predicted"/>
<accession>A0AAU8GSA5</accession>
<dbReference type="EMBL" id="PP931174">
    <property type="protein sequence ID" value="XCH45037.1"/>
    <property type="molecule type" value="Genomic_DNA"/>
</dbReference>
<evidence type="ECO:0000313" key="1">
    <source>
        <dbReference type="EMBL" id="XCH45037.1"/>
    </source>
</evidence>
<name>A0AAU8GSA5_9VIRU</name>
<evidence type="ECO:0008006" key="2">
    <source>
        <dbReference type="Google" id="ProtNLM"/>
    </source>
</evidence>